<dbReference type="PROSITE" id="PS50181">
    <property type="entry name" value="FBOX"/>
    <property type="match status" value="1"/>
</dbReference>
<dbReference type="OrthoDB" id="2322499at2759"/>
<name>A0A9P5Z1S0_9AGAR</name>
<reference evidence="2" key="1">
    <citation type="submission" date="2020-11" db="EMBL/GenBank/DDBJ databases">
        <authorList>
            <consortium name="DOE Joint Genome Institute"/>
            <person name="Ahrendt S."/>
            <person name="Riley R."/>
            <person name="Andreopoulos W."/>
            <person name="Labutti K."/>
            <person name="Pangilinan J."/>
            <person name="Ruiz-Duenas F.J."/>
            <person name="Barrasa J.M."/>
            <person name="Sanchez-Garcia M."/>
            <person name="Camarero S."/>
            <person name="Miyauchi S."/>
            <person name="Serrano A."/>
            <person name="Linde D."/>
            <person name="Babiker R."/>
            <person name="Drula E."/>
            <person name="Ayuso-Fernandez I."/>
            <person name="Pacheco R."/>
            <person name="Padilla G."/>
            <person name="Ferreira P."/>
            <person name="Barriuso J."/>
            <person name="Kellner H."/>
            <person name="Castanera R."/>
            <person name="Alfaro M."/>
            <person name="Ramirez L."/>
            <person name="Pisabarro A.G."/>
            <person name="Kuo A."/>
            <person name="Tritt A."/>
            <person name="Lipzen A."/>
            <person name="He G."/>
            <person name="Yan M."/>
            <person name="Ng V."/>
            <person name="Cullen D."/>
            <person name="Martin F."/>
            <person name="Rosso M.-N."/>
            <person name="Henrissat B."/>
            <person name="Hibbett D."/>
            <person name="Martinez A.T."/>
            <person name="Grigoriev I.V."/>
        </authorList>
    </citation>
    <scope>NUCLEOTIDE SEQUENCE</scope>
    <source>
        <strain evidence="2">CIRM-BRFM 674</strain>
    </source>
</reference>
<dbReference type="Pfam" id="PF00646">
    <property type="entry name" value="F-box"/>
    <property type="match status" value="1"/>
</dbReference>
<dbReference type="SUPFAM" id="SSF81383">
    <property type="entry name" value="F-box domain"/>
    <property type="match status" value="1"/>
</dbReference>
<evidence type="ECO:0000259" key="1">
    <source>
        <dbReference type="PROSITE" id="PS50181"/>
    </source>
</evidence>
<proteinExistence type="predicted"/>
<dbReference type="SMART" id="SM00256">
    <property type="entry name" value="FBOX"/>
    <property type="match status" value="1"/>
</dbReference>
<gene>
    <name evidence="2" type="ORF">BDN70DRAFT_806377</name>
</gene>
<protein>
    <recommendedName>
        <fullName evidence="1">F-box domain-containing protein</fullName>
    </recommendedName>
</protein>
<dbReference type="AlphaFoldDB" id="A0A9P5Z1S0"/>
<dbReference type="Gene3D" id="1.20.1280.50">
    <property type="match status" value="1"/>
</dbReference>
<dbReference type="InterPro" id="IPR036047">
    <property type="entry name" value="F-box-like_dom_sf"/>
</dbReference>
<evidence type="ECO:0000313" key="3">
    <source>
        <dbReference type="Proteomes" id="UP000807469"/>
    </source>
</evidence>
<feature type="domain" description="F-box" evidence="1">
    <location>
        <begin position="65"/>
        <end position="114"/>
    </location>
</feature>
<comment type="caution">
    <text evidence="2">The sequence shown here is derived from an EMBL/GenBank/DDBJ whole genome shotgun (WGS) entry which is preliminary data.</text>
</comment>
<dbReference type="InterPro" id="IPR001810">
    <property type="entry name" value="F-box_dom"/>
</dbReference>
<dbReference type="Proteomes" id="UP000807469">
    <property type="component" value="Unassembled WGS sequence"/>
</dbReference>
<evidence type="ECO:0000313" key="2">
    <source>
        <dbReference type="EMBL" id="KAF9479808.1"/>
    </source>
</evidence>
<keyword evidence="3" id="KW-1185">Reference proteome</keyword>
<organism evidence="2 3">
    <name type="scientific">Pholiota conissans</name>
    <dbReference type="NCBI Taxonomy" id="109636"/>
    <lineage>
        <taxon>Eukaryota</taxon>
        <taxon>Fungi</taxon>
        <taxon>Dikarya</taxon>
        <taxon>Basidiomycota</taxon>
        <taxon>Agaricomycotina</taxon>
        <taxon>Agaricomycetes</taxon>
        <taxon>Agaricomycetidae</taxon>
        <taxon>Agaricales</taxon>
        <taxon>Agaricineae</taxon>
        <taxon>Strophariaceae</taxon>
        <taxon>Pholiota</taxon>
    </lineage>
</organism>
<sequence length="173" mass="19549">MTGLSPPTRLRLVEETGKKRRYPSNLAFFHGESTVHQEENCIQKIGDKNSATQLLKGSSSSQGVLRKMVEMPMDMLFEIISHLDPLDLLHLAQTAKPLRSVLMKCSSRCVWKSAFSNVVGLPKCPDDLNEPQYATLMFVNICSTFTPAYNIHVSWYARLRACNDCLRSAKYVH</sequence>
<accession>A0A9P5Z1S0</accession>
<dbReference type="EMBL" id="MU155205">
    <property type="protein sequence ID" value="KAF9479808.1"/>
    <property type="molecule type" value="Genomic_DNA"/>
</dbReference>